<name>A0AAV7ISZ5_COTGL</name>
<feature type="compositionally biased region" description="Low complexity" evidence="1">
    <location>
        <begin position="43"/>
        <end position="55"/>
    </location>
</feature>
<feature type="region of interest" description="Disordered" evidence="1">
    <location>
        <begin position="1"/>
        <end position="56"/>
    </location>
</feature>
<feature type="compositionally biased region" description="Polar residues" evidence="1">
    <location>
        <begin position="69"/>
        <end position="78"/>
    </location>
</feature>
<reference evidence="2 3" key="1">
    <citation type="journal article" date="2021" name="J. Hered.">
        <title>A chromosome-level genome assembly of the parasitoid wasp, Cotesia glomerata (Hymenoptera: Braconidae).</title>
        <authorList>
            <person name="Pinto B.J."/>
            <person name="Weis J.J."/>
            <person name="Gamble T."/>
            <person name="Ode P.J."/>
            <person name="Paul R."/>
            <person name="Zaspel J.M."/>
        </authorList>
    </citation>
    <scope>NUCLEOTIDE SEQUENCE [LARGE SCALE GENOMIC DNA]</scope>
    <source>
        <strain evidence="2">CgM1</strain>
    </source>
</reference>
<sequence length="138" mass="15429">MKDSIRPILPPPPPSVKRGIAERQQHTEQISSPTITSPTAAMPSSVTLPSGSLSSNDVDKQFTDFEVTKISNSNATSNDLKDEEDLPWPSERLGNRDASQRCAQVEDRGRKSRSSRTDEKIFYLSTRNQPIGKQYPHY</sequence>
<accession>A0AAV7ISZ5</accession>
<feature type="compositionally biased region" description="Polar residues" evidence="1">
    <location>
        <begin position="27"/>
        <end position="39"/>
    </location>
</feature>
<evidence type="ECO:0000313" key="2">
    <source>
        <dbReference type="EMBL" id="KAH0567949.1"/>
    </source>
</evidence>
<dbReference type="EMBL" id="JAHXZJ010000001">
    <property type="protein sequence ID" value="KAH0567949.1"/>
    <property type="molecule type" value="Genomic_DNA"/>
</dbReference>
<gene>
    <name evidence="2" type="ORF">KQX54_016564</name>
</gene>
<dbReference type="Proteomes" id="UP000826195">
    <property type="component" value="Unassembled WGS sequence"/>
</dbReference>
<evidence type="ECO:0000313" key="3">
    <source>
        <dbReference type="Proteomes" id="UP000826195"/>
    </source>
</evidence>
<evidence type="ECO:0000256" key="1">
    <source>
        <dbReference type="SAM" id="MobiDB-lite"/>
    </source>
</evidence>
<keyword evidence="3" id="KW-1185">Reference proteome</keyword>
<organism evidence="2 3">
    <name type="scientific">Cotesia glomerata</name>
    <name type="common">Lepidopteran parasitic wasp</name>
    <name type="synonym">Apanteles glomeratus</name>
    <dbReference type="NCBI Taxonomy" id="32391"/>
    <lineage>
        <taxon>Eukaryota</taxon>
        <taxon>Metazoa</taxon>
        <taxon>Ecdysozoa</taxon>
        <taxon>Arthropoda</taxon>
        <taxon>Hexapoda</taxon>
        <taxon>Insecta</taxon>
        <taxon>Pterygota</taxon>
        <taxon>Neoptera</taxon>
        <taxon>Endopterygota</taxon>
        <taxon>Hymenoptera</taxon>
        <taxon>Apocrita</taxon>
        <taxon>Ichneumonoidea</taxon>
        <taxon>Braconidae</taxon>
        <taxon>Microgastrinae</taxon>
        <taxon>Cotesia</taxon>
    </lineage>
</organism>
<feature type="region of interest" description="Disordered" evidence="1">
    <location>
        <begin position="68"/>
        <end position="138"/>
    </location>
</feature>
<dbReference type="AlphaFoldDB" id="A0AAV7ISZ5"/>
<feature type="compositionally biased region" description="Basic and acidic residues" evidence="1">
    <location>
        <begin position="93"/>
        <end position="121"/>
    </location>
</feature>
<proteinExistence type="predicted"/>
<comment type="caution">
    <text evidence="2">The sequence shown here is derived from an EMBL/GenBank/DDBJ whole genome shotgun (WGS) entry which is preliminary data.</text>
</comment>
<protein>
    <submittedName>
        <fullName evidence="2">Uncharacterized protein</fullName>
    </submittedName>
</protein>